<sequence length="188" mass="21064">MSKSAKHAHQRNRVNEQPQSSVPRQLELPEPSGPYRGASKPGIFITMLEFPGVRDKFKSLADEGNAEQSIDIEVGSLGGYTFGVRCVLRRDDAGEVKVFFDVCLVSGCWDNNVEWPFAKKITLIISHTEDREKDITLPLCASRECAVVRKPHPGCCNEPHRSEPLSWAEIEDRGLISNNILYVNVELE</sequence>
<name>A0ACB7RHM7_HYAAI</name>
<proteinExistence type="predicted"/>
<gene>
    <name evidence="1" type="ORF">HPB50_003938</name>
</gene>
<comment type="caution">
    <text evidence="1">The sequence shown here is derived from an EMBL/GenBank/DDBJ whole genome shotgun (WGS) entry which is preliminary data.</text>
</comment>
<organism evidence="1 2">
    <name type="scientific">Hyalomma asiaticum</name>
    <name type="common">Tick</name>
    <dbReference type="NCBI Taxonomy" id="266040"/>
    <lineage>
        <taxon>Eukaryota</taxon>
        <taxon>Metazoa</taxon>
        <taxon>Ecdysozoa</taxon>
        <taxon>Arthropoda</taxon>
        <taxon>Chelicerata</taxon>
        <taxon>Arachnida</taxon>
        <taxon>Acari</taxon>
        <taxon>Parasitiformes</taxon>
        <taxon>Ixodida</taxon>
        <taxon>Ixodoidea</taxon>
        <taxon>Ixodidae</taxon>
        <taxon>Hyalomminae</taxon>
        <taxon>Hyalomma</taxon>
    </lineage>
</organism>
<protein>
    <submittedName>
        <fullName evidence="1">Uncharacterized protein</fullName>
    </submittedName>
</protein>
<accession>A0ACB7RHM7</accession>
<dbReference type="Proteomes" id="UP000821845">
    <property type="component" value="Chromosome 9"/>
</dbReference>
<dbReference type="EMBL" id="CM023489">
    <property type="protein sequence ID" value="KAH6921660.1"/>
    <property type="molecule type" value="Genomic_DNA"/>
</dbReference>
<keyword evidence="2" id="KW-1185">Reference proteome</keyword>
<evidence type="ECO:0000313" key="1">
    <source>
        <dbReference type="EMBL" id="KAH6921660.1"/>
    </source>
</evidence>
<reference evidence="1" key="1">
    <citation type="submission" date="2020-05" db="EMBL/GenBank/DDBJ databases">
        <title>Large-scale comparative analyses of tick genomes elucidate their genetic diversity and vector capacities.</title>
        <authorList>
            <person name="Jia N."/>
            <person name="Wang J."/>
            <person name="Shi W."/>
            <person name="Du L."/>
            <person name="Sun Y."/>
            <person name="Zhan W."/>
            <person name="Jiang J."/>
            <person name="Wang Q."/>
            <person name="Zhang B."/>
            <person name="Ji P."/>
            <person name="Sakyi L.B."/>
            <person name="Cui X."/>
            <person name="Yuan T."/>
            <person name="Jiang B."/>
            <person name="Yang W."/>
            <person name="Lam T.T.-Y."/>
            <person name="Chang Q."/>
            <person name="Ding S."/>
            <person name="Wang X."/>
            <person name="Zhu J."/>
            <person name="Ruan X."/>
            <person name="Zhao L."/>
            <person name="Wei J."/>
            <person name="Que T."/>
            <person name="Du C."/>
            <person name="Cheng J."/>
            <person name="Dai P."/>
            <person name="Han X."/>
            <person name="Huang E."/>
            <person name="Gao Y."/>
            <person name="Liu J."/>
            <person name="Shao H."/>
            <person name="Ye R."/>
            <person name="Li L."/>
            <person name="Wei W."/>
            <person name="Wang X."/>
            <person name="Wang C."/>
            <person name="Yang T."/>
            <person name="Huo Q."/>
            <person name="Li W."/>
            <person name="Guo W."/>
            <person name="Chen H."/>
            <person name="Zhou L."/>
            <person name="Ni X."/>
            <person name="Tian J."/>
            <person name="Zhou Y."/>
            <person name="Sheng Y."/>
            <person name="Liu T."/>
            <person name="Pan Y."/>
            <person name="Xia L."/>
            <person name="Li J."/>
            <person name="Zhao F."/>
            <person name="Cao W."/>
        </authorList>
    </citation>
    <scope>NUCLEOTIDE SEQUENCE</scope>
    <source>
        <strain evidence="1">Hyas-2018</strain>
    </source>
</reference>
<evidence type="ECO:0000313" key="2">
    <source>
        <dbReference type="Proteomes" id="UP000821845"/>
    </source>
</evidence>